<evidence type="ECO:0000256" key="6">
    <source>
        <dbReference type="ARBA" id="ARBA00022603"/>
    </source>
</evidence>
<evidence type="ECO:0000256" key="1">
    <source>
        <dbReference type="ARBA" id="ARBA00004496"/>
    </source>
</evidence>
<evidence type="ECO:0000256" key="12">
    <source>
        <dbReference type="SAM" id="MobiDB-lite"/>
    </source>
</evidence>
<evidence type="ECO:0000256" key="4">
    <source>
        <dbReference type="ARBA" id="ARBA00013346"/>
    </source>
</evidence>
<dbReference type="SUPFAM" id="SSF53335">
    <property type="entry name" value="S-adenosyl-L-methionine-dependent methyltransferases"/>
    <property type="match status" value="1"/>
</dbReference>
<dbReference type="Pfam" id="PF01135">
    <property type="entry name" value="PCMT"/>
    <property type="match status" value="1"/>
</dbReference>
<keyword evidence="7" id="KW-0808">Transferase</keyword>
<evidence type="ECO:0000256" key="8">
    <source>
        <dbReference type="ARBA" id="ARBA00022691"/>
    </source>
</evidence>
<comment type="similarity">
    <text evidence="2">Belongs to the methyltransferase superfamily. L-isoaspartyl/D-aspartyl protein methyltransferase family.</text>
</comment>
<accession>A0ABP9HEQ1</accession>
<dbReference type="Proteomes" id="UP001500466">
    <property type="component" value="Unassembled WGS sequence"/>
</dbReference>
<keyword evidence="6" id="KW-0489">Methyltransferase</keyword>
<comment type="subcellular location">
    <subcellularLocation>
        <location evidence="1">Cytoplasm</location>
    </subcellularLocation>
</comment>
<evidence type="ECO:0000256" key="7">
    <source>
        <dbReference type="ARBA" id="ARBA00022679"/>
    </source>
</evidence>
<dbReference type="InterPro" id="IPR029063">
    <property type="entry name" value="SAM-dependent_MTases_sf"/>
</dbReference>
<sequence length="298" mass="30925">MEQTQPDPEPLRRGAAARLAAAGHLPDPRWQRVAEVFPREEFVPGVWVPYASPPPGAAPPRAADPATGGGTADIAADTAADAPRVWTYLDGTDPAHRAAWLHEVYSGTPLVVRLAAAAPHGADTVTGDVEIATVSVTRYLAALHALGLAPGQRVLELGLGAGIGAGMIAAYLNGPVPSAPAVVAVEIDPHLAASTTTRLDRHRYRVEIHVADALAPDLATRLGAVPDHCSGMPRADEHGDARPEFDRIIATFPVPEPPAEWLSLLAPGGRLVAFAGEHGDVVVHERAANGAPAPAAAR</sequence>
<keyword evidence="8" id="KW-0949">S-adenosyl-L-methionine</keyword>
<dbReference type="PANTHER" id="PTHR11579">
    <property type="entry name" value="PROTEIN-L-ISOASPARTATE O-METHYLTRANSFERASE"/>
    <property type="match status" value="1"/>
</dbReference>
<evidence type="ECO:0000256" key="10">
    <source>
        <dbReference type="ARBA" id="ARBA00031323"/>
    </source>
</evidence>
<feature type="region of interest" description="Disordered" evidence="12">
    <location>
        <begin position="1"/>
        <end position="24"/>
    </location>
</feature>
<dbReference type="InterPro" id="IPR000682">
    <property type="entry name" value="PCMT"/>
</dbReference>
<evidence type="ECO:0000256" key="9">
    <source>
        <dbReference type="ARBA" id="ARBA00030757"/>
    </source>
</evidence>
<keyword evidence="5" id="KW-0963">Cytoplasm</keyword>
<proteinExistence type="inferred from homology"/>
<evidence type="ECO:0000256" key="2">
    <source>
        <dbReference type="ARBA" id="ARBA00005369"/>
    </source>
</evidence>
<dbReference type="EC" id="2.1.1.77" evidence="3"/>
<protein>
    <recommendedName>
        <fullName evidence="4">Protein-L-isoaspartate O-methyltransferase</fullName>
        <ecNumber evidence="3">2.1.1.77</ecNumber>
    </recommendedName>
    <alternativeName>
        <fullName evidence="11">L-isoaspartyl protein carboxyl methyltransferase</fullName>
    </alternativeName>
    <alternativeName>
        <fullName evidence="9">Protein L-isoaspartyl methyltransferase</fullName>
    </alternativeName>
    <alternativeName>
        <fullName evidence="10">Protein-beta-aspartate methyltransferase</fullName>
    </alternativeName>
</protein>
<keyword evidence="14" id="KW-1185">Reference proteome</keyword>
<reference evidence="14" key="1">
    <citation type="journal article" date="2019" name="Int. J. Syst. Evol. Microbiol.">
        <title>The Global Catalogue of Microorganisms (GCM) 10K type strain sequencing project: providing services to taxonomists for standard genome sequencing and annotation.</title>
        <authorList>
            <consortium name="The Broad Institute Genomics Platform"/>
            <consortium name="The Broad Institute Genome Sequencing Center for Infectious Disease"/>
            <person name="Wu L."/>
            <person name="Ma J."/>
        </authorList>
    </citation>
    <scope>NUCLEOTIDE SEQUENCE [LARGE SCALE GENOMIC DNA]</scope>
    <source>
        <strain evidence="14">JCM 17986</strain>
    </source>
</reference>
<dbReference type="Gene3D" id="3.40.50.150">
    <property type="entry name" value="Vaccinia Virus protein VP39"/>
    <property type="match status" value="1"/>
</dbReference>
<dbReference type="EMBL" id="BAABHS010000012">
    <property type="protein sequence ID" value="GAA4969158.1"/>
    <property type="molecule type" value="Genomic_DNA"/>
</dbReference>
<organism evidence="13 14">
    <name type="scientific">Yinghuangia aomiensis</name>
    <dbReference type="NCBI Taxonomy" id="676205"/>
    <lineage>
        <taxon>Bacteria</taxon>
        <taxon>Bacillati</taxon>
        <taxon>Actinomycetota</taxon>
        <taxon>Actinomycetes</taxon>
        <taxon>Kitasatosporales</taxon>
        <taxon>Streptomycetaceae</taxon>
        <taxon>Yinghuangia</taxon>
    </lineage>
</organism>
<gene>
    <name evidence="13" type="ORF">GCM10023205_38010</name>
</gene>
<evidence type="ECO:0000313" key="14">
    <source>
        <dbReference type="Proteomes" id="UP001500466"/>
    </source>
</evidence>
<evidence type="ECO:0000256" key="11">
    <source>
        <dbReference type="ARBA" id="ARBA00031350"/>
    </source>
</evidence>
<name>A0ABP9HEQ1_9ACTN</name>
<feature type="compositionally biased region" description="Low complexity" evidence="12">
    <location>
        <begin position="13"/>
        <end position="23"/>
    </location>
</feature>
<dbReference type="RefSeq" id="WP_345676723.1">
    <property type="nucleotide sequence ID" value="NZ_BAABHS010000012.1"/>
</dbReference>
<evidence type="ECO:0000313" key="13">
    <source>
        <dbReference type="EMBL" id="GAA4969158.1"/>
    </source>
</evidence>
<comment type="caution">
    <text evidence="13">The sequence shown here is derived from an EMBL/GenBank/DDBJ whole genome shotgun (WGS) entry which is preliminary data.</text>
</comment>
<evidence type="ECO:0000256" key="3">
    <source>
        <dbReference type="ARBA" id="ARBA00011890"/>
    </source>
</evidence>
<dbReference type="PANTHER" id="PTHR11579:SF0">
    <property type="entry name" value="PROTEIN-L-ISOASPARTATE(D-ASPARTATE) O-METHYLTRANSFERASE"/>
    <property type="match status" value="1"/>
</dbReference>
<evidence type="ECO:0000256" key="5">
    <source>
        <dbReference type="ARBA" id="ARBA00022490"/>
    </source>
</evidence>